<reference evidence="1 2" key="1">
    <citation type="submission" date="2021-05" db="EMBL/GenBank/DDBJ databases">
        <title>Genome Assembly of Synthetic Allotetraploid Brassica napus Reveals Homoeologous Exchanges between Subgenomes.</title>
        <authorList>
            <person name="Davis J.T."/>
        </authorList>
    </citation>
    <scope>NUCLEOTIDE SEQUENCE [LARGE SCALE GENOMIC DNA]</scope>
    <source>
        <strain evidence="2">cv. Da-Ae</strain>
        <tissue evidence="1">Seedling</tissue>
    </source>
</reference>
<dbReference type="Proteomes" id="UP000824890">
    <property type="component" value="Unassembled WGS sequence"/>
</dbReference>
<gene>
    <name evidence="1" type="ORF">HID58_038232</name>
</gene>
<feature type="non-terminal residue" evidence="1">
    <location>
        <position position="1"/>
    </location>
</feature>
<comment type="caution">
    <text evidence="1">The sequence shown here is derived from an EMBL/GenBank/DDBJ whole genome shotgun (WGS) entry which is preliminary data.</text>
</comment>
<proteinExistence type="predicted"/>
<organism evidence="1 2">
    <name type="scientific">Brassica napus</name>
    <name type="common">Rape</name>
    <dbReference type="NCBI Taxonomy" id="3708"/>
    <lineage>
        <taxon>Eukaryota</taxon>
        <taxon>Viridiplantae</taxon>
        <taxon>Streptophyta</taxon>
        <taxon>Embryophyta</taxon>
        <taxon>Tracheophyta</taxon>
        <taxon>Spermatophyta</taxon>
        <taxon>Magnoliopsida</taxon>
        <taxon>eudicotyledons</taxon>
        <taxon>Gunneridae</taxon>
        <taxon>Pentapetalae</taxon>
        <taxon>rosids</taxon>
        <taxon>malvids</taxon>
        <taxon>Brassicales</taxon>
        <taxon>Brassicaceae</taxon>
        <taxon>Brassiceae</taxon>
        <taxon>Brassica</taxon>
    </lineage>
</organism>
<accession>A0ABQ8BNL9</accession>
<protein>
    <submittedName>
        <fullName evidence="1">Uncharacterized protein</fullName>
    </submittedName>
</protein>
<keyword evidence="2" id="KW-1185">Reference proteome</keyword>
<sequence length="83" mass="9262">RHDQISTTFTSPTTDAYKEGSVIYTQYIVDIFPSKSESSCVPSTYFPGLENLTSFVNLDAYTSIAYKTSTLLATHYIPPQNIN</sequence>
<evidence type="ECO:0000313" key="2">
    <source>
        <dbReference type="Proteomes" id="UP000824890"/>
    </source>
</evidence>
<evidence type="ECO:0000313" key="1">
    <source>
        <dbReference type="EMBL" id="KAH0906405.1"/>
    </source>
</evidence>
<dbReference type="EMBL" id="JAGKQM010000010">
    <property type="protein sequence ID" value="KAH0906405.1"/>
    <property type="molecule type" value="Genomic_DNA"/>
</dbReference>
<name>A0ABQ8BNL9_BRANA</name>